<comment type="caution">
    <text evidence="2">The sequence shown here is derived from an EMBL/GenBank/DDBJ whole genome shotgun (WGS) entry which is preliminary data.</text>
</comment>
<evidence type="ECO:0000256" key="1">
    <source>
        <dbReference type="SAM" id="Phobius"/>
    </source>
</evidence>
<feature type="transmembrane region" description="Helical" evidence="1">
    <location>
        <begin position="85"/>
        <end position="102"/>
    </location>
</feature>
<evidence type="ECO:0000313" key="2">
    <source>
        <dbReference type="EMBL" id="NIZ47098.1"/>
    </source>
</evidence>
<protein>
    <submittedName>
        <fullName evidence="2">DUF1622 domain-containing protein</fullName>
    </submittedName>
</protein>
<organism evidence="2 3">
    <name type="scientific">Entomospira nematocerorum</name>
    <dbReference type="NCBI Taxonomy" id="2719987"/>
    <lineage>
        <taxon>Bacteria</taxon>
        <taxon>Pseudomonadati</taxon>
        <taxon>Spirochaetota</taxon>
        <taxon>Spirochaetia</taxon>
        <taxon>Spirochaetales</taxon>
        <taxon>Spirochaetaceae</taxon>
        <taxon>Entomospira</taxon>
    </lineage>
</organism>
<sequence length="113" mass="12972">MQYTNLLGVLTHVTNLISILILTYGIVRSFIKLVQSEFAKFTHKEKFIARQQIRAYLGSYILLSLEFLIAADIIGTIQHPSWQEILLLVGIVIIRTFIAFFLEKEMKNASLDD</sequence>
<dbReference type="AlphaFoldDB" id="A0A968GF67"/>
<keyword evidence="1" id="KW-0472">Membrane</keyword>
<dbReference type="PANTHER" id="PTHR38468">
    <property type="entry name" value="SLL0939 PROTEIN"/>
    <property type="match status" value="1"/>
</dbReference>
<dbReference type="InterPro" id="IPR012427">
    <property type="entry name" value="DUF1622"/>
</dbReference>
<keyword evidence="3" id="KW-1185">Reference proteome</keyword>
<name>A0A968GF67_9SPIO</name>
<dbReference type="PANTHER" id="PTHR38468:SF1">
    <property type="entry name" value="SLL0939 PROTEIN"/>
    <property type="match status" value="1"/>
</dbReference>
<dbReference type="EMBL" id="JAATLK010000001">
    <property type="protein sequence ID" value="NIZ47098.1"/>
    <property type="molecule type" value="Genomic_DNA"/>
</dbReference>
<keyword evidence="1" id="KW-1133">Transmembrane helix</keyword>
<gene>
    <name evidence="2" type="ORF">HCT46_04110</name>
</gene>
<feature type="transmembrane region" description="Helical" evidence="1">
    <location>
        <begin position="55"/>
        <end position="79"/>
    </location>
</feature>
<feature type="transmembrane region" description="Helical" evidence="1">
    <location>
        <begin position="12"/>
        <end position="34"/>
    </location>
</feature>
<reference evidence="2" key="1">
    <citation type="submission" date="2020-03" db="EMBL/GenBank/DDBJ databases">
        <title>Spirochaetal bacteria isolated from arthropods constitute a novel genus Entomospira genus novum within the order Spirochaetales.</title>
        <authorList>
            <person name="Grana-Miraglia L."/>
            <person name="Sikutova S."/>
            <person name="Fingerle V."/>
            <person name="Sing A."/>
            <person name="Castillo-Ramirez S."/>
            <person name="Margos G."/>
            <person name="Rudolf I."/>
        </authorList>
    </citation>
    <scope>NUCLEOTIDE SEQUENCE</scope>
    <source>
        <strain evidence="2">BR208</strain>
    </source>
</reference>
<keyword evidence="1" id="KW-0812">Transmembrane</keyword>
<accession>A0A968GF67</accession>
<dbReference type="RefSeq" id="WP_167703523.1">
    <property type="nucleotide sequence ID" value="NZ_CP118168.1"/>
</dbReference>
<dbReference type="Pfam" id="PF07784">
    <property type="entry name" value="DUF1622"/>
    <property type="match status" value="1"/>
</dbReference>
<evidence type="ECO:0000313" key="3">
    <source>
        <dbReference type="Proteomes" id="UP000752013"/>
    </source>
</evidence>
<proteinExistence type="predicted"/>
<dbReference type="Proteomes" id="UP000752013">
    <property type="component" value="Unassembled WGS sequence"/>
</dbReference>